<accession>A0AAN4W2Z1</accession>
<comment type="caution">
    <text evidence="1">The sequence shown here is derived from an EMBL/GenBank/DDBJ whole genome shotgun (WGS) entry which is preliminary data.</text>
</comment>
<dbReference type="AlphaFoldDB" id="A0AAN4W2Z1"/>
<evidence type="ECO:0000313" key="1">
    <source>
        <dbReference type="EMBL" id="GJM63287.1"/>
    </source>
</evidence>
<protein>
    <submittedName>
        <fullName evidence="1">Uncharacterized protein</fullName>
    </submittedName>
</protein>
<evidence type="ECO:0000313" key="2">
    <source>
        <dbReference type="Proteomes" id="UP001310022"/>
    </source>
</evidence>
<keyword evidence="2" id="KW-1185">Reference proteome</keyword>
<dbReference type="EMBL" id="BQKE01000002">
    <property type="protein sequence ID" value="GJM63287.1"/>
    <property type="molecule type" value="Genomic_DNA"/>
</dbReference>
<dbReference type="Proteomes" id="UP001310022">
    <property type="component" value="Unassembled WGS sequence"/>
</dbReference>
<gene>
    <name evidence="1" type="ORF">PEDI_38390</name>
</gene>
<proteinExistence type="predicted"/>
<organism evidence="1 2">
    <name type="scientific">Persicobacter diffluens</name>
    <dbReference type="NCBI Taxonomy" id="981"/>
    <lineage>
        <taxon>Bacteria</taxon>
        <taxon>Pseudomonadati</taxon>
        <taxon>Bacteroidota</taxon>
        <taxon>Cytophagia</taxon>
        <taxon>Cytophagales</taxon>
        <taxon>Persicobacteraceae</taxon>
        <taxon>Persicobacter</taxon>
    </lineage>
</organism>
<reference evidence="1 2" key="1">
    <citation type="submission" date="2021-12" db="EMBL/GenBank/DDBJ databases">
        <title>Genome sequencing of bacteria with rrn-lacking chromosome and rrn-plasmid.</title>
        <authorList>
            <person name="Anda M."/>
            <person name="Iwasaki W."/>
        </authorList>
    </citation>
    <scope>NUCLEOTIDE SEQUENCE [LARGE SCALE GENOMIC DNA]</scope>
    <source>
        <strain evidence="1 2">NBRC 15940</strain>
    </source>
</reference>
<name>A0AAN4W2Z1_9BACT</name>
<sequence length="49" mass="5958">MLKHEIHQSLRIPAEKKLLFIQMNDDEVIFYTKVDNIEKPPKYPQVQKY</sequence>